<accession>A0ABQ2CGR5</accession>
<feature type="transmembrane region" description="Helical" evidence="1">
    <location>
        <begin position="55"/>
        <end position="76"/>
    </location>
</feature>
<dbReference type="EMBL" id="BMNN01000001">
    <property type="protein sequence ID" value="GGI88085.1"/>
    <property type="molecule type" value="Genomic_DNA"/>
</dbReference>
<keyword evidence="1" id="KW-0472">Membrane</keyword>
<name>A0ABQ2CGR5_9GAMM</name>
<evidence type="ECO:0000256" key="1">
    <source>
        <dbReference type="SAM" id="Phobius"/>
    </source>
</evidence>
<dbReference type="Proteomes" id="UP000633263">
    <property type="component" value="Unassembled WGS sequence"/>
</dbReference>
<dbReference type="RefSeq" id="WP_188634615.1">
    <property type="nucleotide sequence ID" value="NZ_BMNN01000001.1"/>
</dbReference>
<keyword evidence="1" id="KW-0812">Transmembrane</keyword>
<reference evidence="3" key="1">
    <citation type="journal article" date="2019" name="Int. J. Syst. Evol. Microbiol.">
        <title>The Global Catalogue of Microorganisms (GCM) 10K type strain sequencing project: providing services to taxonomists for standard genome sequencing and annotation.</title>
        <authorList>
            <consortium name="The Broad Institute Genomics Platform"/>
            <consortium name="The Broad Institute Genome Sequencing Center for Infectious Disease"/>
            <person name="Wu L."/>
            <person name="Ma J."/>
        </authorList>
    </citation>
    <scope>NUCLEOTIDE SEQUENCE [LARGE SCALE GENOMIC DNA]</scope>
    <source>
        <strain evidence="3">JCM 11590</strain>
    </source>
</reference>
<sequence>MDFRIPLGFAIHLAATIWTHFEPQYEGLSVIFAGFLAFNVLGMLLILAGKIKPGAIIYVIGCLPFVPIGMIGALGARKMLQDLKQPQPAV</sequence>
<keyword evidence="3" id="KW-1185">Reference proteome</keyword>
<keyword evidence="1" id="KW-1133">Transmembrane helix</keyword>
<protein>
    <submittedName>
        <fullName evidence="2">Uncharacterized protein</fullName>
    </submittedName>
</protein>
<proteinExistence type="predicted"/>
<gene>
    <name evidence="2" type="ORF">GCM10009083_00540</name>
</gene>
<feature type="transmembrane region" description="Helical" evidence="1">
    <location>
        <begin position="28"/>
        <end position="48"/>
    </location>
</feature>
<evidence type="ECO:0000313" key="3">
    <source>
        <dbReference type="Proteomes" id="UP000633263"/>
    </source>
</evidence>
<evidence type="ECO:0000313" key="2">
    <source>
        <dbReference type="EMBL" id="GGI88085.1"/>
    </source>
</evidence>
<organism evidence="2 3">
    <name type="scientific">Halopseudomonas pertucinogena</name>
    <dbReference type="NCBI Taxonomy" id="86175"/>
    <lineage>
        <taxon>Bacteria</taxon>
        <taxon>Pseudomonadati</taxon>
        <taxon>Pseudomonadota</taxon>
        <taxon>Gammaproteobacteria</taxon>
        <taxon>Pseudomonadales</taxon>
        <taxon>Pseudomonadaceae</taxon>
        <taxon>Halopseudomonas</taxon>
    </lineage>
</organism>
<comment type="caution">
    <text evidence="2">The sequence shown here is derived from an EMBL/GenBank/DDBJ whole genome shotgun (WGS) entry which is preliminary data.</text>
</comment>